<protein>
    <recommendedName>
        <fullName evidence="1">Peptidase C39-like domain-containing protein</fullName>
    </recommendedName>
</protein>
<dbReference type="EMBL" id="NFKM01000038">
    <property type="protein sequence ID" value="OUP55458.1"/>
    <property type="molecule type" value="Genomic_DNA"/>
</dbReference>
<proteinExistence type="predicted"/>
<name>A0A1Y4LFG3_9FIRM</name>
<feature type="domain" description="Peptidase C39-like" evidence="1">
    <location>
        <begin position="105"/>
        <end position="239"/>
    </location>
</feature>
<gene>
    <name evidence="2" type="ORF">B5F14_10150</name>
</gene>
<organism evidence="2 3">
    <name type="scientific">Faecalitalea cylindroides</name>
    <dbReference type="NCBI Taxonomy" id="39483"/>
    <lineage>
        <taxon>Bacteria</taxon>
        <taxon>Bacillati</taxon>
        <taxon>Bacillota</taxon>
        <taxon>Erysipelotrichia</taxon>
        <taxon>Erysipelotrichales</taxon>
        <taxon>Erysipelotrichaceae</taxon>
        <taxon>Faecalitalea</taxon>
    </lineage>
</organism>
<sequence length="273" mass="30033">MSIGITYIPEEYNPNGGAKTVYYNQQGHMTTGFLKIDSYYYYFSLIGGAMQTGFQIVPANLNNGVEKVAYFESNGRLLIGSKNVGKVTVKTDSTGSIISTTIHGLPYYAQNDPRWAYTVIGGRFFSGTGCAPTVITSIVNYYLNANLTPYQIGLELNRLGYFNTDVLAGTSSDCWNWVSSNYGFNIKNNLGFNDIVNALKTGKLVAGAVGPGTFVNAGYTHEILLSGINELGQTYVYDPLHSGRNGWYYISDIWNQRSTAWEDNLNGGPFYAM</sequence>
<evidence type="ECO:0000259" key="1">
    <source>
        <dbReference type="Pfam" id="PF13529"/>
    </source>
</evidence>
<dbReference type="RefSeq" id="WP_087159234.1">
    <property type="nucleotide sequence ID" value="NZ_NFKM01000038.1"/>
</dbReference>
<reference evidence="3" key="1">
    <citation type="submission" date="2017-04" db="EMBL/GenBank/DDBJ databases">
        <title>Function of individual gut microbiota members based on whole genome sequencing of pure cultures obtained from chicken caecum.</title>
        <authorList>
            <person name="Medvecky M."/>
            <person name="Cejkova D."/>
            <person name="Polansky O."/>
            <person name="Karasova D."/>
            <person name="Kubasova T."/>
            <person name="Cizek A."/>
            <person name="Rychlik I."/>
        </authorList>
    </citation>
    <scope>NUCLEOTIDE SEQUENCE [LARGE SCALE GENOMIC DNA]</scope>
    <source>
        <strain evidence="3">An178</strain>
    </source>
</reference>
<dbReference type="SUPFAM" id="SSF69360">
    <property type="entry name" value="Cell wall binding repeat"/>
    <property type="match status" value="1"/>
</dbReference>
<dbReference type="Pfam" id="PF13529">
    <property type="entry name" value="Peptidase_C39_2"/>
    <property type="match status" value="1"/>
</dbReference>
<comment type="caution">
    <text evidence="2">The sequence shown here is derived from an EMBL/GenBank/DDBJ whole genome shotgun (WGS) entry which is preliminary data.</text>
</comment>
<dbReference type="Proteomes" id="UP000195447">
    <property type="component" value="Unassembled WGS sequence"/>
</dbReference>
<keyword evidence="3" id="KW-1185">Reference proteome</keyword>
<evidence type="ECO:0000313" key="2">
    <source>
        <dbReference type="EMBL" id="OUP55458.1"/>
    </source>
</evidence>
<accession>A0A1Y4LFG3</accession>
<dbReference type="InterPro" id="IPR039564">
    <property type="entry name" value="Peptidase_C39-like"/>
</dbReference>
<evidence type="ECO:0000313" key="3">
    <source>
        <dbReference type="Proteomes" id="UP000195447"/>
    </source>
</evidence>
<dbReference type="AlphaFoldDB" id="A0A1Y4LFG3"/>
<dbReference type="Gene3D" id="2.10.270.10">
    <property type="entry name" value="Cholin Binding"/>
    <property type="match status" value="1"/>
</dbReference>